<dbReference type="InterPro" id="IPR023214">
    <property type="entry name" value="HAD_sf"/>
</dbReference>
<dbReference type="InterPro" id="IPR023198">
    <property type="entry name" value="PGP-like_dom2"/>
</dbReference>
<dbReference type="InterPro" id="IPR041492">
    <property type="entry name" value="HAD_2"/>
</dbReference>
<evidence type="ECO:0000313" key="1">
    <source>
        <dbReference type="EMBL" id="GHH15244.1"/>
    </source>
</evidence>
<name>A0ABQ3LLZ6_9SPHN</name>
<dbReference type="InterPro" id="IPR006439">
    <property type="entry name" value="HAD-SF_hydro_IA"/>
</dbReference>
<dbReference type="Proteomes" id="UP000652430">
    <property type="component" value="Unassembled WGS sequence"/>
</dbReference>
<dbReference type="InterPro" id="IPR036412">
    <property type="entry name" value="HAD-like_sf"/>
</dbReference>
<dbReference type="Gene3D" id="1.10.150.240">
    <property type="entry name" value="Putative phosphatase, domain 2"/>
    <property type="match status" value="1"/>
</dbReference>
<dbReference type="SUPFAM" id="SSF56784">
    <property type="entry name" value="HAD-like"/>
    <property type="match status" value="1"/>
</dbReference>
<sequence>MTTIQTSTPNRLALFDCDGTLVDSQDNICRSVEEAFSIARIEAPPRAAIRRIVGLSLVEAMRMLLPTGDDALHRSLAQDYKDAFFRLRTSGAMAEEPLYEGIVDVLDSLAADGWVLGVATGKSDRGLAHILAHHGIAARFVTLQTADRHPSKPHPSMIATAMADAGAVPATTVMIGDTSFDMLMARAAGVRALGVAWGYHPVGELTAAGAHAVADVVPALPRLMQEPIA</sequence>
<gene>
    <name evidence="1" type="ORF">GCM10008023_17800</name>
</gene>
<organism evidence="1 2">
    <name type="scientific">Sphingomonas glacialis</name>
    <dbReference type="NCBI Taxonomy" id="658225"/>
    <lineage>
        <taxon>Bacteria</taxon>
        <taxon>Pseudomonadati</taxon>
        <taxon>Pseudomonadota</taxon>
        <taxon>Alphaproteobacteria</taxon>
        <taxon>Sphingomonadales</taxon>
        <taxon>Sphingomonadaceae</taxon>
        <taxon>Sphingomonas</taxon>
    </lineage>
</organism>
<dbReference type="PANTHER" id="PTHR43434">
    <property type="entry name" value="PHOSPHOGLYCOLATE PHOSPHATASE"/>
    <property type="match status" value="1"/>
</dbReference>
<dbReference type="Pfam" id="PF13419">
    <property type="entry name" value="HAD_2"/>
    <property type="match status" value="1"/>
</dbReference>
<dbReference type="NCBIfam" id="TIGR01549">
    <property type="entry name" value="HAD-SF-IA-v1"/>
    <property type="match status" value="1"/>
</dbReference>
<dbReference type="PANTHER" id="PTHR43434:SF24">
    <property type="entry name" value="HYDROLASE-RELATED"/>
    <property type="match status" value="1"/>
</dbReference>
<keyword evidence="2" id="KW-1185">Reference proteome</keyword>
<dbReference type="EMBL" id="BNAQ01000002">
    <property type="protein sequence ID" value="GHH15244.1"/>
    <property type="molecule type" value="Genomic_DNA"/>
</dbReference>
<dbReference type="InterPro" id="IPR050155">
    <property type="entry name" value="HAD-like_hydrolase_sf"/>
</dbReference>
<comment type="caution">
    <text evidence="1">The sequence shown here is derived from an EMBL/GenBank/DDBJ whole genome shotgun (WGS) entry which is preliminary data.</text>
</comment>
<dbReference type="SFLD" id="SFLDG01129">
    <property type="entry name" value="C1.5:_HAD__Beta-PGM__Phosphata"/>
    <property type="match status" value="1"/>
</dbReference>
<dbReference type="Gene3D" id="3.40.50.1000">
    <property type="entry name" value="HAD superfamily/HAD-like"/>
    <property type="match status" value="1"/>
</dbReference>
<accession>A0ABQ3LLZ6</accession>
<reference evidence="2" key="1">
    <citation type="journal article" date="2019" name="Int. J. Syst. Evol. Microbiol.">
        <title>The Global Catalogue of Microorganisms (GCM) 10K type strain sequencing project: providing services to taxonomists for standard genome sequencing and annotation.</title>
        <authorList>
            <consortium name="The Broad Institute Genomics Platform"/>
            <consortium name="The Broad Institute Genome Sequencing Center for Infectious Disease"/>
            <person name="Wu L."/>
            <person name="Ma J."/>
        </authorList>
    </citation>
    <scope>NUCLEOTIDE SEQUENCE [LARGE SCALE GENOMIC DNA]</scope>
    <source>
        <strain evidence="2">CGMCC 1.8957</strain>
    </source>
</reference>
<dbReference type="RefSeq" id="WP_189675941.1">
    <property type="nucleotide sequence ID" value="NZ_BNAQ01000002.1"/>
</dbReference>
<dbReference type="SFLD" id="SFLDS00003">
    <property type="entry name" value="Haloacid_Dehalogenase"/>
    <property type="match status" value="1"/>
</dbReference>
<evidence type="ECO:0000313" key="2">
    <source>
        <dbReference type="Proteomes" id="UP000652430"/>
    </source>
</evidence>
<proteinExistence type="predicted"/>
<protein>
    <submittedName>
        <fullName evidence="1">Haloacid dehalogenase</fullName>
    </submittedName>
</protein>